<evidence type="ECO:0000313" key="2">
    <source>
        <dbReference type="Proteomes" id="UP000191160"/>
    </source>
</evidence>
<dbReference type="Gene3D" id="3.40.470.10">
    <property type="entry name" value="Uracil-DNA glycosylase-like domain"/>
    <property type="match status" value="1"/>
</dbReference>
<dbReference type="InterPro" id="IPR036895">
    <property type="entry name" value="Uracil-DNA_glycosylase-like_sf"/>
</dbReference>
<dbReference type="Proteomes" id="UP000191160">
    <property type="component" value="Unassembled WGS sequence"/>
</dbReference>
<comment type="caution">
    <text evidence="1">The sequence shown here is derived from an EMBL/GenBank/DDBJ whole genome shotgun (WGS) entry which is preliminary data.</text>
</comment>
<reference evidence="1 2" key="1">
    <citation type="submission" date="2017-02" db="EMBL/GenBank/DDBJ databases">
        <title>Acinetobacter sp. ANC 4945, whole genome shotgun sequencing project.</title>
        <authorList>
            <person name="Radolfova-Krizova L."/>
            <person name="Al Atrouni A."/>
            <person name="Nemec A."/>
        </authorList>
    </citation>
    <scope>NUCLEOTIDE SEQUENCE [LARGE SCALE GENOMIC DNA]</scope>
    <source>
        <strain evidence="1 2">ANC 4945</strain>
    </source>
</reference>
<sequence length="202" mass="23120">MSKDISDAKPQIETHPLAPFLPSNGKLLMLGSFPPPKIRWKMDFYYPNFQNDMWKIFGLCFFQDKNHFLNLESKTFKEQLIRDFLNETGIGIFDTAYQVIRLKGNASDKFLQIHQPTDIAKLLQKMPNCHSIMTTGDKATDTLMLSMPENTEKPHIGHAVRTEFAGRDLTLYRMPSSSRAYPLALGKKAEAYQSLFKDIGLL</sequence>
<keyword evidence="2" id="KW-1185">Reference proteome</keyword>
<accession>A0A1T1GTA9</accession>
<proteinExistence type="predicted"/>
<name>A0A1T1GTA9_9GAMM</name>
<organism evidence="1 2">
    <name type="scientific">Acinetobacter amyesii</name>
    <dbReference type="NCBI Taxonomy" id="2942470"/>
    <lineage>
        <taxon>Bacteria</taxon>
        <taxon>Pseudomonadati</taxon>
        <taxon>Pseudomonadota</taxon>
        <taxon>Gammaproteobacteria</taxon>
        <taxon>Moraxellales</taxon>
        <taxon>Moraxellaceae</taxon>
        <taxon>Acinetobacter</taxon>
    </lineage>
</organism>
<dbReference type="CDD" id="cd10032">
    <property type="entry name" value="UDG-F6_HDG"/>
    <property type="match status" value="1"/>
</dbReference>
<gene>
    <name evidence="1" type="ORF">B1202_12640</name>
</gene>
<dbReference type="RefSeq" id="WP_078190964.1">
    <property type="nucleotide sequence ID" value="NZ_JAMCOZ010000013.1"/>
</dbReference>
<dbReference type="AlphaFoldDB" id="A0A1T1GTA9"/>
<dbReference type="SUPFAM" id="SSF52141">
    <property type="entry name" value="Uracil-DNA glycosylase-like"/>
    <property type="match status" value="1"/>
</dbReference>
<protein>
    <submittedName>
        <fullName evidence="1">DNA glycosylase</fullName>
    </submittedName>
</protein>
<dbReference type="EMBL" id="MVKX01000008">
    <property type="protein sequence ID" value="OOV80849.1"/>
    <property type="molecule type" value="Genomic_DNA"/>
</dbReference>
<evidence type="ECO:0000313" key="1">
    <source>
        <dbReference type="EMBL" id="OOV80849.1"/>
    </source>
</evidence>